<dbReference type="Proteomes" id="UP000009168">
    <property type="component" value="Unassembled WGS sequence"/>
</dbReference>
<proteinExistence type="predicted"/>
<evidence type="ECO:0000313" key="1">
    <source>
        <dbReference type="EMBL" id="EAR99625.1"/>
    </source>
</evidence>
<accession>I7M8T4</accession>
<dbReference type="RefSeq" id="XP_001019870.1">
    <property type="nucleotide sequence ID" value="XM_001019870.3"/>
</dbReference>
<dbReference type="EMBL" id="GG662637">
    <property type="protein sequence ID" value="EAR99625.1"/>
    <property type="molecule type" value="Genomic_DNA"/>
</dbReference>
<dbReference type="AlphaFoldDB" id="I7M8T4"/>
<evidence type="ECO:0000313" key="2">
    <source>
        <dbReference type="Proteomes" id="UP000009168"/>
    </source>
</evidence>
<dbReference type="InParanoid" id="I7M8T4"/>
<keyword evidence="2" id="KW-1185">Reference proteome</keyword>
<dbReference type="HOGENOM" id="CLU_1247549_0_0_1"/>
<reference evidence="2" key="1">
    <citation type="journal article" date="2006" name="PLoS Biol.">
        <title>Macronuclear genome sequence of the ciliate Tetrahymena thermophila, a model eukaryote.</title>
        <authorList>
            <person name="Eisen J.A."/>
            <person name="Coyne R.S."/>
            <person name="Wu M."/>
            <person name="Wu D."/>
            <person name="Thiagarajan M."/>
            <person name="Wortman J.R."/>
            <person name="Badger J.H."/>
            <person name="Ren Q."/>
            <person name="Amedeo P."/>
            <person name="Jones K.M."/>
            <person name="Tallon L.J."/>
            <person name="Delcher A.L."/>
            <person name="Salzberg S.L."/>
            <person name="Silva J.C."/>
            <person name="Haas B.J."/>
            <person name="Majoros W.H."/>
            <person name="Farzad M."/>
            <person name="Carlton J.M."/>
            <person name="Smith R.K. Jr."/>
            <person name="Garg J."/>
            <person name="Pearlman R.E."/>
            <person name="Karrer K.M."/>
            <person name="Sun L."/>
            <person name="Manning G."/>
            <person name="Elde N.C."/>
            <person name="Turkewitz A.P."/>
            <person name="Asai D.J."/>
            <person name="Wilkes D.E."/>
            <person name="Wang Y."/>
            <person name="Cai H."/>
            <person name="Collins K."/>
            <person name="Stewart B.A."/>
            <person name="Lee S.R."/>
            <person name="Wilamowska K."/>
            <person name="Weinberg Z."/>
            <person name="Ruzzo W.L."/>
            <person name="Wloga D."/>
            <person name="Gaertig J."/>
            <person name="Frankel J."/>
            <person name="Tsao C.-C."/>
            <person name="Gorovsky M.A."/>
            <person name="Keeling P.J."/>
            <person name="Waller R.F."/>
            <person name="Patron N.J."/>
            <person name="Cherry J.M."/>
            <person name="Stover N.A."/>
            <person name="Krieger C.J."/>
            <person name="del Toro C."/>
            <person name="Ryder H.F."/>
            <person name="Williamson S.C."/>
            <person name="Barbeau R.A."/>
            <person name="Hamilton E.P."/>
            <person name="Orias E."/>
        </authorList>
    </citation>
    <scope>NUCLEOTIDE SEQUENCE [LARGE SCALE GENOMIC DNA]</scope>
    <source>
        <strain evidence="2">SB210</strain>
    </source>
</reference>
<protein>
    <submittedName>
        <fullName evidence="1">Uncharacterized protein</fullName>
    </submittedName>
</protein>
<name>I7M8T4_TETTS</name>
<sequence>MSDSSVASEQYFNFSESHNYSGDQSALFNQAPIQFDKLTPQVIQQELANGFKVNKEVIAKGGIYPPPVEDIDDKYEDFLNHKAYAFLLLTYHPYFRNKFDYKDIIDVNNLTKQRAQQVSWANIFTILGVFSFERYFLRKKPIFGLTQDSGWAPFLLKYYFLPKLLSNFVDLCLFYPNLQRKTSNILQKYSFDQETQSNPQYRQAFDDLRQYKLNMSIKNQKQ</sequence>
<dbReference type="GeneID" id="7840474"/>
<gene>
    <name evidence="1" type="ORF">TTHERM_00586650</name>
</gene>
<dbReference type="KEGG" id="tet:TTHERM_00586650"/>
<organism evidence="1 2">
    <name type="scientific">Tetrahymena thermophila (strain SB210)</name>
    <dbReference type="NCBI Taxonomy" id="312017"/>
    <lineage>
        <taxon>Eukaryota</taxon>
        <taxon>Sar</taxon>
        <taxon>Alveolata</taxon>
        <taxon>Ciliophora</taxon>
        <taxon>Intramacronucleata</taxon>
        <taxon>Oligohymenophorea</taxon>
        <taxon>Hymenostomatida</taxon>
        <taxon>Tetrahymenina</taxon>
        <taxon>Tetrahymenidae</taxon>
        <taxon>Tetrahymena</taxon>
    </lineage>
</organism>